<name>A0A8K0MGV2_9ROSA</name>
<evidence type="ECO:0000313" key="2">
    <source>
        <dbReference type="Proteomes" id="UP000796880"/>
    </source>
</evidence>
<sequence length="99" mass="11119">MINGSPRRDLLEFSKLSPTAGRKTYRCLTTEARGSRIGEHSSWGLTTRMLSPLIRSDLATQRVGMITGTRRADIEVPNLPIDVSSWEDQHVIPRVTSIR</sequence>
<proteinExistence type="predicted"/>
<reference evidence="1" key="1">
    <citation type="submission" date="2020-03" db="EMBL/GenBank/DDBJ databases">
        <title>A high-quality chromosome-level genome assembly of a woody plant with both climbing and erect habits, Rhamnella rubrinervis.</title>
        <authorList>
            <person name="Lu Z."/>
            <person name="Yang Y."/>
            <person name="Zhu X."/>
            <person name="Sun Y."/>
        </authorList>
    </citation>
    <scope>NUCLEOTIDE SEQUENCE</scope>
    <source>
        <strain evidence="1">BYM</strain>
        <tissue evidence="1">Leaf</tissue>
    </source>
</reference>
<organism evidence="1 2">
    <name type="scientific">Rhamnella rubrinervis</name>
    <dbReference type="NCBI Taxonomy" id="2594499"/>
    <lineage>
        <taxon>Eukaryota</taxon>
        <taxon>Viridiplantae</taxon>
        <taxon>Streptophyta</taxon>
        <taxon>Embryophyta</taxon>
        <taxon>Tracheophyta</taxon>
        <taxon>Spermatophyta</taxon>
        <taxon>Magnoliopsida</taxon>
        <taxon>eudicotyledons</taxon>
        <taxon>Gunneridae</taxon>
        <taxon>Pentapetalae</taxon>
        <taxon>rosids</taxon>
        <taxon>fabids</taxon>
        <taxon>Rosales</taxon>
        <taxon>Rhamnaceae</taxon>
        <taxon>rhamnoid group</taxon>
        <taxon>Rhamneae</taxon>
        <taxon>Rhamnella</taxon>
    </lineage>
</organism>
<gene>
    <name evidence="1" type="ORF">FNV43_RR11011</name>
</gene>
<evidence type="ECO:0000313" key="1">
    <source>
        <dbReference type="EMBL" id="KAF3445834.1"/>
    </source>
</evidence>
<protein>
    <submittedName>
        <fullName evidence="1">Uncharacterized protein</fullName>
    </submittedName>
</protein>
<dbReference type="AlphaFoldDB" id="A0A8K0MGV2"/>
<dbReference type="EMBL" id="VOIH02000005">
    <property type="protein sequence ID" value="KAF3445834.1"/>
    <property type="molecule type" value="Genomic_DNA"/>
</dbReference>
<dbReference type="Proteomes" id="UP000796880">
    <property type="component" value="Unassembled WGS sequence"/>
</dbReference>
<comment type="caution">
    <text evidence="1">The sequence shown here is derived from an EMBL/GenBank/DDBJ whole genome shotgun (WGS) entry which is preliminary data.</text>
</comment>
<accession>A0A8K0MGV2</accession>
<keyword evidence="2" id="KW-1185">Reference proteome</keyword>